<keyword evidence="1" id="KW-0805">Transcription regulation</keyword>
<dbReference type="Gene3D" id="1.10.565.10">
    <property type="entry name" value="Retinoid X Receptor"/>
    <property type="match status" value="1"/>
</dbReference>
<sequence length="1049" mass="114738">MEDDGVPTAISSICKVPLSVPAEESHSSNSIELSPHARDGLAVMRGVSAAAAAVASADGSATNFSHDESGYRNQTNIFMSVIRALQEKQRTVGSSEINSLCYSAVAAAASQAHHHNTSYAPSLKRGTSNQPSSPFNGSVSNSQSPKRVNLSRATRDVTPDLLLHSSKRRRGFRDAGDIDFIDMSSSDAPSGKSAGAYISQLSCDIARRHAVSPSSTCSSFSMASSSPGPASFHSEDLASRLSRSYDTNGDSTTGCRAGASPEEDIFNWAHLQMAEQTSHLAAPTPGETPSTTRSSTALDETPARHPSPMPPSLLQSKGSPLLIHEALTERSLRPNCGLTKCNLAQDIKASDDVRKLGISCAAANKTCETFPLEGGKESPNTSVIDAGDSKILSKEPNSVRIETVAIREYPVIMDTELMTVEELLQLISVPKLNAHESDGSKLKEFLDQHEIGHLNHLIKCFSDCIFSAALPDNLVGNTNLAPLDIMDLYCCSVLRLYHLSFKNLDFINLLPGDQISLLENFALKGILSVAFFCFKEESNSWAFPTGLYQNKVMDVKVSELNQILPFNYLQNILTLCHLGAKLCIDWPIGMLLIGAFFYCPVGVEVQDIEKIDKLRDRYMEILFKYLKWKHGPSNASLYFPEILKLMDAVLKNCSEMEEITLSLNNDEIRALEERIETLNTNYVDSGHKDRSTSFTTVKFVDGVTLKKINASILSSIRQTIRQSLAQNVGLDLRQSAAVPTASMYYSNLPLESEEAKSRREVEALLMKRLLLKNHSINSTANCISQSPVRERSKAEGINVEPQTLNPLAIQRLLLNLARADKTVHRSNSDLSSSNNSCQDRMTSPSTMDSLSPSPYLNNHLYRNNALSTGISGTRQIPSMSRSDRFSSHVVNLSEVTITKNSVASRASFLPADENFPSAIDLSKRQRKSSPESVISVRPKAPCIPGLKPLSELIESPKSPPVVVPSLSSETTTLCNPPINFELEERTRLMASALFNEVKKIKASSLESEHLQRETGVVNDASASILTPSQIEILLETLGRSRLRYRDNDP</sequence>
<name>A0A8B7NKR3_HYAAZ</name>
<dbReference type="RefSeq" id="XP_018014255.1">
    <property type="nucleotide sequence ID" value="XM_018158766.1"/>
</dbReference>
<dbReference type="RefSeq" id="XP_018014254.1">
    <property type="nucleotide sequence ID" value="XM_018158765.2"/>
</dbReference>
<evidence type="ECO:0000313" key="8">
    <source>
        <dbReference type="RefSeq" id="XP_018014255.1"/>
    </source>
</evidence>
<dbReference type="InterPro" id="IPR000536">
    <property type="entry name" value="Nucl_hrmn_rcpt_lig-bd"/>
</dbReference>
<evidence type="ECO:0000256" key="1">
    <source>
        <dbReference type="ARBA" id="ARBA00023015"/>
    </source>
</evidence>
<evidence type="ECO:0000313" key="6">
    <source>
        <dbReference type="Proteomes" id="UP000694843"/>
    </source>
</evidence>
<feature type="compositionally biased region" description="Polar residues" evidence="4">
    <location>
        <begin position="287"/>
        <end position="298"/>
    </location>
</feature>
<evidence type="ECO:0000256" key="2">
    <source>
        <dbReference type="ARBA" id="ARBA00023163"/>
    </source>
</evidence>
<dbReference type="SMART" id="SM00430">
    <property type="entry name" value="HOLI"/>
    <property type="match status" value="1"/>
</dbReference>
<evidence type="ECO:0000313" key="7">
    <source>
        <dbReference type="RefSeq" id="XP_018014254.1"/>
    </source>
</evidence>
<feature type="compositionally biased region" description="Low complexity" evidence="4">
    <location>
        <begin position="214"/>
        <end position="231"/>
    </location>
</feature>
<dbReference type="GeneID" id="108671269"/>
<dbReference type="PROSITE" id="PS51843">
    <property type="entry name" value="NR_LBD"/>
    <property type="match status" value="1"/>
</dbReference>
<evidence type="ECO:0000259" key="5">
    <source>
        <dbReference type="PROSITE" id="PS51843"/>
    </source>
</evidence>
<reference evidence="7 8" key="1">
    <citation type="submission" date="2025-04" db="UniProtKB">
        <authorList>
            <consortium name="RefSeq"/>
        </authorList>
    </citation>
    <scope>IDENTIFICATION</scope>
    <source>
        <tissue evidence="7 8">Whole organism</tissue>
    </source>
</reference>
<dbReference type="AlphaFoldDB" id="A0A8B7NKR3"/>
<gene>
    <name evidence="7 8" type="primary">LOC108671269</name>
</gene>
<evidence type="ECO:0000256" key="4">
    <source>
        <dbReference type="SAM" id="MobiDB-lite"/>
    </source>
</evidence>
<feature type="region of interest" description="Disordered" evidence="4">
    <location>
        <begin position="824"/>
        <end position="855"/>
    </location>
</feature>
<dbReference type="InterPro" id="IPR035500">
    <property type="entry name" value="NHR-like_dom_sf"/>
</dbReference>
<proteinExistence type="predicted"/>
<keyword evidence="2" id="KW-0804">Transcription</keyword>
<dbReference type="KEGG" id="hazt:108671269"/>
<organism evidence="6 7">
    <name type="scientific">Hyalella azteca</name>
    <name type="common">Amphipod</name>
    <dbReference type="NCBI Taxonomy" id="294128"/>
    <lineage>
        <taxon>Eukaryota</taxon>
        <taxon>Metazoa</taxon>
        <taxon>Ecdysozoa</taxon>
        <taxon>Arthropoda</taxon>
        <taxon>Crustacea</taxon>
        <taxon>Multicrustacea</taxon>
        <taxon>Malacostraca</taxon>
        <taxon>Eumalacostraca</taxon>
        <taxon>Peracarida</taxon>
        <taxon>Amphipoda</taxon>
        <taxon>Senticaudata</taxon>
        <taxon>Talitrida</taxon>
        <taxon>Talitroidea</taxon>
        <taxon>Hyalellidae</taxon>
        <taxon>Hyalella</taxon>
    </lineage>
</organism>
<keyword evidence="6" id="KW-1185">Reference proteome</keyword>
<dbReference type="OrthoDB" id="6379431at2759"/>
<feature type="compositionally biased region" description="Polar residues" evidence="4">
    <location>
        <begin position="117"/>
        <end position="146"/>
    </location>
</feature>
<feature type="region of interest" description="Disordered" evidence="4">
    <location>
        <begin position="280"/>
        <end position="316"/>
    </location>
</feature>
<feature type="region of interest" description="Disordered" evidence="4">
    <location>
        <begin position="214"/>
        <end position="235"/>
    </location>
</feature>
<accession>A0A8B7NKR3</accession>
<dbReference type="Proteomes" id="UP000694843">
    <property type="component" value="Unplaced"/>
</dbReference>
<evidence type="ECO:0000256" key="3">
    <source>
        <dbReference type="ARBA" id="ARBA00023170"/>
    </source>
</evidence>
<feature type="domain" description="NR LBD" evidence="5">
    <location>
        <begin position="449"/>
        <end position="682"/>
    </location>
</feature>
<dbReference type="SUPFAM" id="SSF48508">
    <property type="entry name" value="Nuclear receptor ligand-binding domain"/>
    <property type="match status" value="1"/>
</dbReference>
<protein>
    <submittedName>
        <fullName evidence="7 8">Uncharacterized protein LOC108671269</fullName>
    </submittedName>
</protein>
<keyword evidence="3" id="KW-0675">Receptor</keyword>
<feature type="compositionally biased region" description="Polar residues" evidence="4">
    <location>
        <begin position="837"/>
        <end position="855"/>
    </location>
</feature>
<feature type="region of interest" description="Disordered" evidence="4">
    <location>
        <begin position="116"/>
        <end position="155"/>
    </location>
</feature>